<accession>A0A4R3YIS2</accession>
<dbReference type="InterPro" id="IPR018517">
    <property type="entry name" value="tRNA_hU_synthase_CS"/>
</dbReference>
<dbReference type="InterPro" id="IPR001269">
    <property type="entry name" value="DUS_fam"/>
</dbReference>
<feature type="domain" description="DUS-like FMN-binding" evidence="15">
    <location>
        <begin position="14"/>
        <end position="315"/>
    </location>
</feature>
<dbReference type="InterPro" id="IPR013785">
    <property type="entry name" value="Aldolase_TIM"/>
</dbReference>
<comment type="caution">
    <text evidence="16">The sequence shown here is derived from an EMBL/GenBank/DDBJ whole genome shotgun (WGS) entry which is preliminary data.</text>
</comment>
<dbReference type="RefSeq" id="WP_066447519.1">
    <property type="nucleotide sequence ID" value="NZ_CAUWFI010000028.1"/>
</dbReference>
<evidence type="ECO:0000256" key="6">
    <source>
        <dbReference type="ARBA" id="ARBA00022694"/>
    </source>
</evidence>
<dbReference type="PIRSF" id="PIRSF006621">
    <property type="entry name" value="Dus"/>
    <property type="match status" value="1"/>
</dbReference>
<dbReference type="Pfam" id="PF01207">
    <property type="entry name" value="Dus"/>
    <property type="match status" value="1"/>
</dbReference>
<evidence type="ECO:0000256" key="9">
    <source>
        <dbReference type="ARBA" id="ARBA00023002"/>
    </source>
</evidence>
<keyword evidence="7" id="KW-0521">NADP</keyword>
<dbReference type="EMBL" id="SMCQ01000042">
    <property type="protein sequence ID" value="TCV90904.1"/>
    <property type="molecule type" value="Genomic_DNA"/>
</dbReference>
<dbReference type="GO" id="GO:0050660">
    <property type="term" value="F:flavin adenine dinucleotide binding"/>
    <property type="evidence" value="ECO:0007669"/>
    <property type="project" value="InterPro"/>
</dbReference>
<dbReference type="GeneID" id="98916916"/>
<evidence type="ECO:0000256" key="7">
    <source>
        <dbReference type="ARBA" id="ARBA00022857"/>
    </source>
</evidence>
<feature type="binding site" evidence="14">
    <location>
        <position position="170"/>
    </location>
    <ligand>
        <name>FMN</name>
        <dbReference type="ChEBI" id="CHEBI:58210"/>
    </ligand>
</feature>
<feature type="binding site" evidence="14">
    <location>
        <position position="140"/>
    </location>
    <ligand>
        <name>FMN</name>
        <dbReference type="ChEBI" id="CHEBI:58210"/>
    </ligand>
</feature>
<sequence>MKIGNVEIKNRIIMAPMAGITNVAFRKIIKEFGAGLVVSEMVSDKALCYGNQKTIEMLTIDENEHPVSIQIFGGDVESMVTAAKFVDEHSNCDIIDINMGCPVNKVLKAHAGSYLLQFPDLVYDIVKNVVEAVSKPVTVKIRIGYDFDSINCIEIAKLIEKAGASAIAVHGRTRSQMYEGHADWSWIKKVKEAVSIPVIGNGDVKTAQDAKRMLEETGCDAVMVGRAALGNPWVIKQMVEYVENGVLLEEPTIDEKIDQCLQHAKRLIPVEGEKNAIRQMRGHAPWYMKGLKSSAQVKNRLSRIETYQELEDILEAYRHYLHTGDKSEFEKFA</sequence>
<dbReference type="SUPFAM" id="SSF51395">
    <property type="entry name" value="FMN-linked oxidoreductases"/>
    <property type="match status" value="1"/>
</dbReference>
<evidence type="ECO:0000256" key="8">
    <source>
        <dbReference type="ARBA" id="ARBA00022884"/>
    </source>
</evidence>
<dbReference type="AlphaFoldDB" id="A0A4R3YIS2"/>
<dbReference type="NCBIfam" id="TIGR00737">
    <property type="entry name" value="nifR3_yhdG"/>
    <property type="match status" value="1"/>
</dbReference>
<dbReference type="InterPro" id="IPR024036">
    <property type="entry name" value="tRNA-dHydroUridine_Synthase_C"/>
</dbReference>
<evidence type="ECO:0000256" key="13">
    <source>
        <dbReference type="PIRSR" id="PIRSR006621-1"/>
    </source>
</evidence>
<keyword evidence="8" id="KW-0694">RNA-binding</keyword>
<evidence type="ECO:0000256" key="4">
    <source>
        <dbReference type="ARBA" id="ARBA00022630"/>
    </source>
</evidence>
<dbReference type="EC" id="1.3.1.-" evidence="12"/>
<keyword evidence="6 12" id="KW-0819">tRNA processing</keyword>
<evidence type="ECO:0000313" key="17">
    <source>
        <dbReference type="Proteomes" id="UP000295515"/>
    </source>
</evidence>
<dbReference type="Gene3D" id="3.20.20.70">
    <property type="entry name" value="Aldolase class I"/>
    <property type="match status" value="1"/>
</dbReference>
<keyword evidence="3" id="KW-0820">tRNA-binding</keyword>
<dbReference type="Proteomes" id="UP000295515">
    <property type="component" value="Unassembled WGS sequence"/>
</dbReference>
<feature type="binding site" evidence="14">
    <location>
        <position position="70"/>
    </location>
    <ligand>
        <name>FMN</name>
        <dbReference type="ChEBI" id="CHEBI:58210"/>
    </ligand>
</feature>
<dbReference type="InterPro" id="IPR004652">
    <property type="entry name" value="DusB-like"/>
</dbReference>
<gene>
    <name evidence="16" type="ORF">EDD60_1423</name>
</gene>
<comment type="catalytic activity">
    <reaction evidence="11">
        <text>a 5,6-dihydrouridine in tRNA + NAD(+) = a uridine in tRNA + NADH + H(+)</text>
        <dbReference type="Rhea" id="RHEA:54452"/>
        <dbReference type="Rhea" id="RHEA-COMP:13339"/>
        <dbReference type="Rhea" id="RHEA-COMP:13887"/>
        <dbReference type="ChEBI" id="CHEBI:15378"/>
        <dbReference type="ChEBI" id="CHEBI:57540"/>
        <dbReference type="ChEBI" id="CHEBI:57945"/>
        <dbReference type="ChEBI" id="CHEBI:65315"/>
        <dbReference type="ChEBI" id="CHEBI:74443"/>
    </reaction>
</comment>
<proteinExistence type="inferred from homology"/>
<evidence type="ECO:0000256" key="2">
    <source>
        <dbReference type="ARBA" id="ARBA00002790"/>
    </source>
</evidence>
<feature type="binding site" evidence="14">
    <location>
        <begin position="16"/>
        <end position="18"/>
    </location>
    <ligand>
        <name>FMN</name>
        <dbReference type="ChEBI" id="CHEBI:58210"/>
    </ligand>
</feature>
<evidence type="ECO:0000256" key="14">
    <source>
        <dbReference type="PIRSR" id="PIRSR006621-2"/>
    </source>
</evidence>
<comment type="catalytic activity">
    <reaction evidence="10">
        <text>a 5,6-dihydrouridine in tRNA + NADP(+) = a uridine in tRNA + NADPH + H(+)</text>
        <dbReference type="Rhea" id="RHEA:23624"/>
        <dbReference type="Rhea" id="RHEA-COMP:13339"/>
        <dbReference type="Rhea" id="RHEA-COMP:13887"/>
        <dbReference type="ChEBI" id="CHEBI:15378"/>
        <dbReference type="ChEBI" id="CHEBI:57783"/>
        <dbReference type="ChEBI" id="CHEBI:58349"/>
        <dbReference type="ChEBI" id="CHEBI:65315"/>
        <dbReference type="ChEBI" id="CHEBI:74443"/>
    </reaction>
</comment>
<dbReference type="Gene3D" id="1.10.1200.80">
    <property type="entry name" value="Putative flavin oxidoreducatase, domain 2"/>
    <property type="match status" value="1"/>
</dbReference>
<evidence type="ECO:0000256" key="3">
    <source>
        <dbReference type="ARBA" id="ARBA00022555"/>
    </source>
</evidence>
<dbReference type="InterPro" id="IPR035587">
    <property type="entry name" value="DUS-like_FMN-bd"/>
</dbReference>
<evidence type="ECO:0000259" key="15">
    <source>
        <dbReference type="Pfam" id="PF01207"/>
    </source>
</evidence>
<reference evidence="16 17" key="1">
    <citation type="submission" date="2019-03" db="EMBL/GenBank/DDBJ databases">
        <title>Genomic Encyclopedia of Type Strains, Phase IV (KMG-IV): sequencing the most valuable type-strain genomes for metagenomic binning, comparative biology and taxonomic classification.</title>
        <authorList>
            <person name="Goeker M."/>
        </authorList>
    </citation>
    <scope>NUCLEOTIDE SEQUENCE [LARGE SCALE GENOMIC DNA]</scope>
    <source>
        <strain evidence="16 17">DSM 29487</strain>
    </source>
</reference>
<dbReference type="PANTHER" id="PTHR45846:SF1">
    <property type="entry name" value="TRNA-DIHYDROURIDINE(47) SYNTHASE [NAD(P)(+)]-LIKE"/>
    <property type="match status" value="1"/>
</dbReference>
<evidence type="ECO:0000256" key="5">
    <source>
        <dbReference type="ARBA" id="ARBA00022643"/>
    </source>
</evidence>
<evidence type="ECO:0000313" key="16">
    <source>
        <dbReference type="EMBL" id="TCV90904.1"/>
    </source>
</evidence>
<evidence type="ECO:0000256" key="1">
    <source>
        <dbReference type="ARBA" id="ARBA00001917"/>
    </source>
</evidence>
<evidence type="ECO:0000256" key="12">
    <source>
        <dbReference type="PIRNR" id="PIRNR006621"/>
    </source>
</evidence>
<keyword evidence="14" id="KW-0547">Nucleotide-binding</keyword>
<keyword evidence="9 12" id="KW-0560">Oxidoreductase</keyword>
<keyword evidence="4 12" id="KW-0285">Flavoprotein</keyword>
<comment type="function">
    <text evidence="2 12">Catalyzes the synthesis of 5,6-dihydrouridine (D), a modified base found in the D-loop of most tRNAs, via the reduction of the C5-C6 double bond in target uridines.</text>
</comment>
<evidence type="ECO:0000256" key="10">
    <source>
        <dbReference type="ARBA" id="ARBA00048205"/>
    </source>
</evidence>
<name>A0A4R3YIS2_9FIRM</name>
<feature type="binding site" evidence="14">
    <location>
        <begin position="225"/>
        <end position="226"/>
    </location>
    <ligand>
        <name>FMN</name>
        <dbReference type="ChEBI" id="CHEBI:58210"/>
    </ligand>
</feature>
<comment type="cofactor">
    <cofactor evidence="1 12 14">
        <name>FMN</name>
        <dbReference type="ChEBI" id="CHEBI:58210"/>
    </cofactor>
</comment>
<dbReference type="PROSITE" id="PS01136">
    <property type="entry name" value="UPF0034"/>
    <property type="match status" value="1"/>
</dbReference>
<comment type="similarity">
    <text evidence="12">Belongs to the dus family.</text>
</comment>
<protein>
    <recommendedName>
        <fullName evidence="12">tRNA-dihydrouridine synthase</fullName>
        <ecNumber evidence="12">1.3.1.-</ecNumber>
    </recommendedName>
</protein>
<dbReference type="CDD" id="cd02801">
    <property type="entry name" value="DUS_like_FMN"/>
    <property type="match status" value="1"/>
</dbReference>
<keyword evidence="17" id="KW-1185">Reference proteome</keyword>
<dbReference type="PANTHER" id="PTHR45846">
    <property type="entry name" value="TRNA-DIHYDROURIDINE(47) SYNTHASE [NAD(P)(+)]-LIKE"/>
    <property type="match status" value="1"/>
</dbReference>
<dbReference type="GO" id="GO:0000049">
    <property type="term" value="F:tRNA binding"/>
    <property type="evidence" value="ECO:0007669"/>
    <property type="project" value="UniProtKB-KW"/>
</dbReference>
<feature type="active site" description="Proton donor" evidence="13">
    <location>
        <position position="101"/>
    </location>
</feature>
<dbReference type="GO" id="GO:0017150">
    <property type="term" value="F:tRNA dihydrouridine synthase activity"/>
    <property type="evidence" value="ECO:0007669"/>
    <property type="project" value="InterPro"/>
</dbReference>
<keyword evidence="5 12" id="KW-0288">FMN</keyword>
<evidence type="ECO:0000256" key="11">
    <source>
        <dbReference type="ARBA" id="ARBA00048802"/>
    </source>
</evidence>
<organism evidence="16 17">
    <name type="scientific">Longibaculum muris</name>
    <dbReference type="NCBI Taxonomy" id="1796628"/>
    <lineage>
        <taxon>Bacteria</taxon>
        <taxon>Bacillati</taxon>
        <taxon>Bacillota</taxon>
        <taxon>Erysipelotrichia</taxon>
        <taxon>Erysipelotrichales</taxon>
        <taxon>Coprobacillaceae</taxon>
        <taxon>Longibaculum</taxon>
    </lineage>
</organism>